<dbReference type="SUPFAM" id="SSF141868">
    <property type="entry name" value="EAL domain-like"/>
    <property type="match status" value="1"/>
</dbReference>
<dbReference type="PROSITE" id="PS50887">
    <property type="entry name" value="GGDEF"/>
    <property type="match status" value="1"/>
</dbReference>
<evidence type="ECO:0000259" key="4">
    <source>
        <dbReference type="PROSITE" id="PS50887"/>
    </source>
</evidence>
<dbReference type="Gene3D" id="3.20.20.450">
    <property type="entry name" value="EAL domain"/>
    <property type="match status" value="1"/>
</dbReference>
<dbReference type="Proteomes" id="UP000281708">
    <property type="component" value="Unassembled WGS sequence"/>
</dbReference>
<organism evidence="5 6">
    <name type="scientific">Nocardioides mangrovicus</name>
    <dbReference type="NCBI Taxonomy" id="2478913"/>
    <lineage>
        <taxon>Bacteria</taxon>
        <taxon>Bacillati</taxon>
        <taxon>Actinomycetota</taxon>
        <taxon>Actinomycetes</taxon>
        <taxon>Propionibacteriales</taxon>
        <taxon>Nocardioidaceae</taxon>
        <taxon>Nocardioides</taxon>
    </lineage>
</organism>
<dbReference type="InterPro" id="IPR001633">
    <property type="entry name" value="EAL_dom"/>
</dbReference>
<feature type="domain" description="GGDEF" evidence="4">
    <location>
        <begin position="405"/>
        <end position="547"/>
    </location>
</feature>
<dbReference type="SMART" id="SM00091">
    <property type="entry name" value="PAS"/>
    <property type="match status" value="2"/>
</dbReference>
<dbReference type="Pfam" id="PF00990">
    <property type="entry name" value="GGDEF"/>
    <property type="match status" value="1"/>
</dbReference>
<dbReference type="PANTHER" id="PTHR44757:SF2">
    <property type="entry name" value="BIOFILM ARCHITECTURE MAINTENANCE PROTEIN MBAA"/>
    <property type="match status" value="1"/>
</dbReference>
<comment type="caution">
    <text evidence="5">The sequence shown here is derived from an EMBL/GenBank/DDBJ whole genome shotgun (WGS) entry which is preliminary data.</text>
</comment>
<evidence type="ECO:0000259" key="1">
    <source>
        <dbReference type="PROSITE" id="PS50112"/>
    </source>
</evidence>
<dbReference type="InterPro" id="IPR043128">
    <property type="entry name" value="Rev_trsase/Diguanyl_cyclase"/>
</dbReference>
<dbReference type="SMART" id="SM00052">
    <property type="entry name" value="EAL"/>
    <property type="match status" value="1"/>
</dbReference>
<keyword evidence="6" id="KW-1185">Reference proteome</keyword>
<dbReference type="InterPro" id="IPR035965">
    <property type="entry name" value="PAS-like_dom_sf"/>
</dbReference>
<dbReference type="SUPFAM" id="SSF55073">
    <property type="entry name" value="Nucleotide cyclase"/>
    <property type="match status" value="1"/>
</dbReference>
<dbReference type="AlphaFoldDB" id="A0A3L8P1A5"/>
<reference evidence="5 6" key="1">
    <citation type="submission" date="2018-10" db="EMBL/GenBank/DDBJ databases">
        <title>Marmoricola sp. 4Q3S-7 whole genome shotgun sequence.</title>
        <authorList>
            <person name="Li F."/>
        </authorList>
    </citation>
    <scope>NUCLEOTIDE SEQUENCE [LARGE SCALE GENOMIC DNA]</scope>
    <source>
        <strain evidence="5 6">4Q3S-7</strain>
    </source>
</reference>
<dbReference type="InterPro" id="IPR013655">
    <property type="entry name" value="PAS_fold_3"/>
</dbReference>
<dbReference type="Pfam" id="PF08447">
    <property type="entry name" value="PAS_3"/>
    <property type="match status" value="1"/>
</dbReference>
<dbReference type="CDD" id="cd01949">
    <property type="entry name" value="GGDEF"/>
    <property type="match status" value="1"/>
</dbReference>
<dbReference type="PANTHER" id="PTHR44757">
    <property type="entry name" value="DIGUANYLATE CYCLASE DGCP"/>
    <property type="match status" value="1"/>
</dbReference>
<name>A0A3L8P1A5_9ACTN</name>
<evidence type="ECO:0000259" key="2">
    <source>
        <dbReference type="PROSITE" id="PS50113"/>
    </source>
</evidence>
<dbReference type="InterPro" id="IPR000700">
    <property type="entry name" value="PAS-assoc_C"/>
</dbReference>
<dbReference type="SMART" id="SM00267">
    <property type="entry name" value="GGDEF"/>
    <property type="match status" value="1"/>
</dbReference>
<dbReference type="Gene3D" id="3.30.450.20">
    <property type="entry name" value="PAS domain"/>
    <property type="match status" value="2"/>
</dbReference>
<dbReference type="NCBIfam" id="TIGR00229">
    <property type="entry name" value="sensory_box"/>
    <property type="match status" value="1"/>
</dbReference>
<proteinExistence type="predicted"/>
<feature type="domain" description="EAL" evidence="3">
    <location>
        <begin position="556"/>
        <end position="812"/>
    </location>
</feature>
<dbReference type="PROSITE" id="PS50113">
    <property type="entry name" value="PAC"/>
    <property type="match status" value="1"/>
</dbReference>
<dbReference type="Pfam" id="PF00563">
    <property type="entry name" value="EAL"/>
    <property type="match status" value="1"/>
</dbReference>
<gene>
    <name evidence="5" type="ORF">D9V37_13440</name>
</gene>
<evidence type="ECO:0000313" key="5">
    <source>
        <dbReference type="EMBL" id="RLV48727.1"/>
    </source>
</evidence>
<evidence type="ECO:0000259" key="3">
    <source>
        <dbReference type="PROSITE" id="PS50883"/>
    </source>
</evidence>
<feature type="domain" description="PAS" evidence="1">
    <location>
        <begin position="32"/>
        <end position="71"/>
    </location>
</feature>
<feature type="domain" description="PAC" evidence="2">
    <location>
        <begin position="86"/>
        <end position="137"/>
    </location>
</feature>
<dbReference type="SUPFAM" id="SSF55785">
    <property type="entry name" value="PYP-like sensor domain (PAS domain)"/>
    <property type="match status" value="2"/>
</dbReference>
<accession>A0A3L8P1A5</accession>
<dbReference type="CDD" id="cd01948">
    <property type="entry name" value="EAL"/>
    <property type="match status" value="1"/>
</dbReference>
<dbReference type="CDD" id="cd00130">
    <property type="entry name" value="PAS"/>
    <property type="match status" value="1"/>
</dbReference>
<protein>
    <submittedName>
        <fullName evidence="5">Phosphodiesterase</fullName>
    </submittedName>
</protein>
<dbReference type="InterPro" id="IPR029787">
    <property type="entry name" value="Nucleotide_cyclase"/>
</dbReference>
<dbReference type="InterPro" id="IPR000160">
    <property type="entry name" value="GGDEF_dom"/>
</dbReference>
<dbReference type="Pfam" id="PF12860">
    <property type="entry name" value="PAS_7"/>
    <property type="match status" value="1"/>
</dbReference>
<sequence length="821" mass="89238">MPSVRAWEVLTDRTVPTHAPVVVYTAQSGPHGAWLSVSPQVESIFGYTAEELLHDPDLWASRLHPDDLERVLAEEAEHTSQPYGRFVSEYRLMAKDGRVVWVLDETTLLDDPELGPLQHGLLFDITDRKLAELRIVEHADLLERIARAEPLEAVLQALAEALVRVCGADAVSVGLHEPPRTFLAGSRLASADKPLHVLTYGPDPDRYGDLTVVGPAVLSPDTGAWAQRLAALAVTQSRQAADQARAYSLQLATVESTVDGILVVDNDGAVVSTNQRFRDLIRVGDSTAETGTAYDVAMDVLDRLHEPTAFKSRLKDLLTHPDRSSVDELHFHDGRIVEAFSQPQMLEGRPVGRVWSFRDVTSLRRLEHDLRHQAHTDALTSLPNRHRFMQRLAELVPADEEAVAPGYALLLIDVDDFKTINDGLGHFAGDAMLVAVAERVAQCLEEVGRRGGTAADPGMAARLGGDEFALWLPCPEGRSEAGDLVEALVATLEPPVDAGSRQLTIRVSIGVTLSDGVATPRDLIRNADLAMYTAKRAGGDTTRVYTPDMHDAAIARLNLKEDLGQAIDAGELSVAYQPVVSLETGHIDGFEALARWEHHNLGPISPAEFIPLAEESGLIGKLGAWVLTRVCADIAAWRAEIGAEEVPIVSVNLSPRQLAEVDLAEQITAVLDRFGLPPQAICLEVTETALGQSGVDVSETLLDIHARGLHLSLDDFGTGHSSLARLGSYPFDVVKIDRSFVVPLTEDGRHRAVVQAILQLADAFELDVIAEGVETDAQREVLEELGCARVQGFLFSRAVPAEEVRDLLSRHASYGRFAVKG</sequence>
<dbReference type="PROSITE" id="PS50112">
    <property type="entry name" value="PAS"/>
    <property type="match status" value="1"/>
</dbReference>
<dbReference type="PROSITE" id="PS50883">
    <property type="entry name" value="EAL"/>
    <property type="match status" value="1"/>
</dbReference>
<dbReference type="NCBIfam" id="TIGR00254">
    <property type="entry name" value="GGDEF"/>
    <property type="match status" value="1"/>
</dbReference>
<dbReference type="Gene3D" id="3.30.70.270">
    <property type="match status" value="1"/>
</dbReference>
<dbReference type="EMBL" id="RDBE01000008">
    <property type="protein sequence ID" value="RLV48727.1"/>
    <property type="molecule type" value="Genomic_DNA"/>
</dbReference>
<dbReference type="InterPro" id="IPR000014">
    <property type="entry name" value="PAS"/>
</dbReference>
<evidence type="ECO:0000313" key="6">
    <source>
        <dbReference type="Proteomes" id="UP000281708"/>
    </source>
</evidence>
<dbReference type="InterPro" id="IPR052155">
    <property type="entry name" value="Biofilm_reg_signaling"/>
</dbReference>
<dbReference type="InterPro" id="IPR035919">
    <property type="entry name" value="EAL_sf"/>
</dbReference>